<comment type="caution">
    <text evidence="6">The sequence shown here is derived from an EMBL/GenBank/DDBJ whole genome shotgun (WGS) entry which is preliminary data.</text>
</comment>
<evidence type="ECO:0000313" key="7">
    <source>
        <dbReference type="Proteomes" id="UP001519460"/>
    </source>
</evidence>
<dbReference type="PROSITE" id="PS50088">
    <property type="entry name" value="ANK_REPEAT"/>
    <property type="match status" value="1"/>
</dbReference>
<dbReference type="Gene3D" id="1.25.40.20">
    <property type="entry name" value="Ankyrin repeat-containing domain"/>
    <property type="match status" value="1"/>
</dbReference>
<evidence type="ECO:0000256" key="4">
    <source>
        <dbReference type="SAM" id="MobiDB-lite"/>
    </source>
</evidence>
<keyword evidence="7" id="KW-1185">Reference proteome</keyword>
<name>A0ABD0M7J7_9CAEN</name>
<gene>
    <name evidence="6" type="ORF">BaRGS_00000708</name>
</gene>
<dbReference type="Gene3D" id="1.10.750.20">
    <property type="entry name" value="SOCS box"/>
    <property type="match status" value="1"/>
</dbReference>
<organism evidence="6 7">
    <name type="scientific">Batillaria attramentaria</name>
    <dbReference type="NCBI Taxonomy" id="370345"/>
    <lineage>
        <taxon>Eukaryota</taxon>
        <taxon>Metazoa</taxon>
        <taxon>Spiralia</taxon>
        <taxon>Lophotrochozoa</taxon>
        <taxon>Mollusca</taxon>
        <taxon>Gastropoda</taxon>
        <taxon>Caenogastropoda</taxon>
        <taxon>Sorbeoconcha</taxon>
        <taxon>Cerithioidea</taxon>
        <taxon>Batillariidae</taxon>
        <taxon>Batillaria</taxon>
    </lineage>
</organism>
<feature type="domain" description="SOCS box" evidence="5">
    <location>
        <begin position="314"/>
        <end position="362"/>
    </location>
</feature>
<dbReference type="SMART" id="SM00969">
    <property type="entry name" value="SOCS_box"/>
    <property type="match status" value="1"/>
</dbReference>
<accession>A0ABD0M7J7</accession>
<evidence type="ECO:0000313" key="6">
    <source>
        <dbReference type="EMBL" id="KAK7507743.1"/>
    </source>
</evidence>
<evidence type="ECO:0000259" key="5">
    <source>
        <dbReference type="PROSITE" id="PS50225"/>
    </source>
</evidence>
<dbReference type="InterPro" id="IPR002110">
    <property type="entry name" value="Ankyrin_rpt"/>
</dbReference>
<dbReference type="InterPro" id="IPR036770">
    <property type="entry name" value="Ankyrin_rpt-contain_sf"/>
</dbReference>
<sequence>MSFSCIRNTHHLLGDAHSSFPPPIRQPTKQMRSQEVQSISREITSPKGTRFRMAAVLSKGSPTREVVIRPAQTTFETSNRYVQSFLAYDLFSAIETGSVAAVRSVLLSYPDLDLNFHIKDITPLSLTLYKKHFDIFHLFMRHNERSRRMDLNMISKDHFGRVEPPIITACRLHFLEGVVALVEQGADIDCPDSQGHTALWVAARQQMPDLVEYLIANCASVNCTDRYHCTPLLAALMYRVSSMIIKMLIVHGSSLCSPHPWSSAEHCPLFWAAKHGNSEIVKLVLTAGVPMAQIRTVKAALVNSDVDISILEQLEEETRSPPSLQHQCKCVLRQSVSKLAAGKQFVKNTELLPLPLSMIQYILLNR</sequence>
<evidence type="ECO:0000256" key="2">
    <source>
        <dbReference type="ARBA" id="ARBA00023043"/>
    </source>
</evidence>
<dbReference type="PANTHER" id="PTHR24198">
    <property type="entry name" value="ANKYRIN REPEAT AND PROTEIN KINASE DOMAIN-CONTAINING PROTEIN"/>
    <property type="match status" value="1"/>
</dbReference>
<keyword evidence="2 3" id="KW-0040">ANK repeat</keyword>
<dbReference type="InterPro" id="IPR001496">
    <property type="entry name" value="SOCS_box"/>
</dbReference>
<dbReference type="Pfam" id="PF12796">
    <property type="entry name" value="Ank_2"/>
    <property type="match status" value="1"/>
</dbReference>
<dbReference type="AlphaFoldDB" id="A0ABD0M7J7"/>
<dbReference type="PANTHER" id="PTHR24198:SF165">
    <property type="entry name" value="ANKYRIN REPEAT-CONTAINING PROTEIN-RELATED"/>
    <property type="match status" value="1"/>
</dbReference>
<evidence type="ECO:0000256" key="3">
    <source>
        <dbReference type="PROSITE-ProRule" id="PRU00023"/>
    </source>
</evidence>
<dbReference type="SMART" id="SM00248">
    <property type="entry name" value="ANK"/>
    <property type="match status" value="5"/>
</dbReference>
<dbReference type="Pfam" id="PF07525">
    <property type="entry name" value="SOCS_box"/>
    <property type="match status" value="1"/>
</dbReference>
<dbReference type="PROSITE" id="PS50225">
    <property type="entry name" value="SOCS"/>
    <property type="match status" value="1"/>
</dbReference>
<proteinExistence type="predicted"/>
<feature type="region of interest" description="Disordered" evidence="4">
    <location>
        <begin position="14"/>
        <end position="33"/>
    </location>
</feature>
<reference evidence="6 7" key="1">
    <citation type="journal article" date="2023" name="Sci. Data">
        <title>Genome assembly of the Korean intertidal mud-creeper Batillaria attramentaria.</title>
        <authorList>
            <person name="Patra A.K."/>
            <person name="Ho P.T."/>
            <person name="Jun S."/>
            <person name="Lee S.J."/>
            <person name="Kim Y."/>
            <person name="Won Y.J."/>
        </authorList>
    </citation>
    <scope>NUCLEOTIDE SEQUENCE [LARGE SCALE GENOMIC DNA]</scope>
    <source>
        <strain evidence="6">Wonlab-2016</strain>
    </source>
</reference>
<keyword evidence="1" id="KW-0677">Repeat</keyword>
<dbReference type="Proteomes" id="UP001519460">
    <property type="component" value="Unassembled WGS sequence"/>
</dbReference>
<evidence type="ECO:0000256" key="1">
    <source>
        <dbReference type="ARBA" id="ARBA00022737"/>
    </source>
</evidence>
<protein>
    <recommendedName>
        <fullName evidence="5">SOCS box domain-containing protein</fullName>
    </recommendedName>
</protein>
<dbReference type="SUPFAM" id="SSF48403">
    <property type="entry name" value="Ankyrin repeat"/>
    <property type="match status" value="1"/>
</dbReference>
<dbReference type="CDD" id="cd03587">
    <property type="entry name" value="SOCS"/>
    <property type="match status" value="1"/>
</dbReference>
<feature type="repeat" description="ANK" evidence="3">
    <location>
        <begin position="194"/>
        <end position="226"/>
    </location>
</feature>
<dbReference type="EMBL" id="JACVVK020000003">
    <property type="protein sequence ID" value="KAK7507743.1"/>
    <property type="molecule type" value="Genomic_DNA"/>
</dbReference>